<feature type="domain" description="Glycine-zipper-containing OmpA-like membrane" evidence="2">
    <location>
        <begin position="37"/>
        <end position="57"/>
    </location>
</feature>
<dbReference type="InterPro" id="IPR025693">
    <property type="entry name" value="Gly-zipper_OmpA-like_dom"/>
</dbReference>
<dbReference type="Proteomes" id="UP001310248">
    <property type="component" value="Unassembled WGS sequence"/>
</dbReference>
<evidence type="ECO:0000256" key="1">
    <source>
        <dbReference type="SAM" id="MobiDB-lite"/>
    </source>
</evidence>
<comment type="caution">
    <text evidence="3">The sequence shown here is derived from an EMBL/GenBank/DDBJ whole genome shotgun (WGS) entry which is preliminary data.</text>
</comment>
<dbReference type="EMBL" id="JAYDYW010000004">
    <property type="protein sequence ID" value="MEE1672832.1"/>
    <property type="molecule type" value="Genomic_DNA"/>
</dbReference>
<gene>
    <name evidence="3" type="ORF">SNR37_002242</name>
</gene>
<dbReference type="RefSeq" id="WP_329774254.1">
    <property type="nucleotide sequence ID" value="NZ_JAYDYW010000004.1"/>
</dbReference>
<organism evidence="3 4">
    <name type="scientific">Agarivorans aestuarii</name>
    <dbReference type="NCBI Taxonomy" id="1563703"/>
    <lineage>
        <taxon>Bacteria</taxon>
        <taxon>Pseudomonadati</taxon>
        <taxon>Pseudomonadota</taxon>
        <taxon>Gammaproteobacteria</taxon>
        <taxon>Alteromonadales</taxon>
        <taxon>Alteromonadaceae</taxon>
        <taxon>Agarivorans</taxon>
    </lineage>
</organism>
<accession>A0ABU7G079</accession>
<evidence type="ECO:0000259" key="2">
    <source>
        <dbReference type="Pfam" id="PF13436"/>
    </source>
</evidence>
<feature type="domain" description="Glycine-zipper-containing OmpA-like membrane" evidence="2">
    <location>
        <begin position="66"/>
        <end position="86"/>
    </location>
</feature>
<feature type="region of interest" description="Disordered" evidence="1">
    <location>
        <begin position="88"/>
        <end position="107"/>
    </location>
</feature>
<dbReference type="PROSITE" id="PS51257">
    <property type="entry name" value="PROKAR_LIPOPROTEIN"/>
    <property type="match status" value="1"/>
</dbReference>
<protein>
    <submittedName>
        <fullName evidence="3">Glycine zipper family protein</fullName>
    </submittedName>
</protein>
<dbReference type="Pfam" id="PF13436">
    <property type="entry name" value="Gly-zipper_OmpA"/>
    <property type="match status" value="2"/>
</dbReference>
<evidence type="ECO:0000313" key="3">
    <source>
        <dbReference type="EMBL" id="MEE1672832.1"/>
    </source>
</evidence>
<evidence type="ECO:0000313" key="4">
    <source>
        <dbReference type="Proteomes" id="UP001310248"/>
    </source>
</evidence>
<keyword evidence="4" id="KW-1185">Reference proteome</keyword>
<reference evidence="4" key="1">
    <citation type="submission" date="2023-07" db="EMBL/GenBank/DDBJ databases">
        <title>Draft genome sequence of Agarivorans aestuarii strain ZMCS4, a CAZymes producing bacteria isolated from the marine brown algae Clodostephus spongiosus.</title>
        <authorList>
            <person name="Lorente B."/>
            <person name="Cabral C."/>
            <person name="Frias J."/>
            <person name="Faria J."/>
            <person name="Toubarro D."/>
        </authorList>
    </citation>
    <scope>NUCLEOTIDE SEQUENCE [LARGE SCALE GENOMIC DNA]</scope>
    <source>
        <strain evidence="4">ZMCS4</strain>
    </source>
</reference>
<sequence>MARKLLSTQSRIKRVAIKATSFSLLAISISFTSGCANTAEGAGTGALAGAAGGLVSGLIWGGDPLESAARGAAVGAASGAAVGAVQDAKQSSAEQAPQESTDTSANQLPSKEQLIAAIGEPAVDGIVALAKCDYSSALSNAQLSKAASEPHYQEAGVWLEALSYAETGDVDKLNASYTEIIKLDKQVSNVLEAQTELSESLSKLKQIRLEHDLPESCS</sequence>
<name>A0ABU7G079_9ALTE</name>
<proteinExistence type="predicted"/>